<dbReference type="EMBL" id="LAZR01032069">
    <property type="protein sequence ID" value="KKL51937.1"/>
    <property type="molecule type" value="Genomic_DNA"/>
</dbReference>
<comment type="caution">
    <text evidence="2">The sequence shown here is derived from an EMBL/GenBank/DDBJ whole genome shotgun (WGS) entry which is preliminary data.</text>
</comment>
<gene>
    <name evidence="2" type="ORF">LCGC14_2290510</name>
</gene>
<dbReference type="AlphaFoldDB" id="A0A0F9FLM3"/>
<feature type="transmembrane region" description="Helical" evidence="1">
    <location>
        <begin position="12"/>
        <end position="29"/>
    </location>
</feature>
<keyword evidence="1" id="KW-0812">Transmembrane</keyword>
<name>A0A0F9FLM3_9ZZZZ</name>
<proteinExistence type="predicted"/>
<evidence type="ECO:0000256" key="1">
    <source>
        <dbReference type="SAM" id="Phobius"/>
    </source>
</evidence>
<protein>
    <submittedName>
        <fullName evidence="2">Uncharacterized protein</fullName>
    </submittedName>
</protein>
<sequence>MNTRTRDYWLNIFWIEFFIGGLLYGITFGPRVETLLMIIILGIAVTIICIAYILTWDKRQNG</sequence>
<feature type="transmembrane region" description="Helical" evidence="1">
    <location>
        <begin position="35"/>
        <end position="54"/>
    </location>
</feature>
<organism evidence="2">
    <name type="scientific">marine sediment metagenome</name>
    <dbReference type="NCBI Taxonomy" id="412755"/>
    <lineage>
        <taxon>unclassified sequences</taxon>
        <taxon>metagenomes</taxon>
        <taxon>ecological metagenomes</taxon>
    </lineage>
</organism>
<keyword evidence="1" id="KW-0472">Membrane</keyword>
<evidence type="ECO:0000313" key="2">
    <source>
        <dbReference type="EMBL" id="KKL51937.1"/>
    </source>
</evidence>
<accession>A0A0F9FLM3</accession>
<keyword evidence="1" id="KW-1133">Transmembrane helix</keyword>
<reference evidence="2" key="1">
    <citation type="journal article" date="2015" name="Nature">
        <title>Complex archaea that bridge the gap between prokaryotes and eukaryotes.</title>
        <authorList>
            <person name="Spang A."/>
            <person name="Saw J.H."/>
            <person name="Jorgensen S.L."/>
            <person name="Zaremba-Niedzwiedzka K."/>
            <person name="Martijn J."/>
            <person name="Lind A.E."/>
            <person name="van Eijk R."/>
            <person name="Schleper C."/>
            <person name="Guy L."/>
            <person name="Ettema T.J."/>
        </authorList>
    </citation>
    <scope>NUCLEOTIDE SEQUENCE</scope>
</reference>